<gene>
    <name evidence="2" type="ORF">Q2362_06465</name>
</gene>
<dbReference type="GO" id="GO:0016746">
    <property type="term" value="F:acyltransferase activity"/>
    <property type="evidence" value="ECO:0007669"/>
    <property type="project" value="UniProtKB-KW"/>
</dbReference>
<dbReference type="Proteomes" id="UP001171111">
    <property type="component" value="Unassembled WGS sequence"/>
</dbReference>
<dbReference type="EMBL" id="JAULJQ010000007">
    <property type="protein sequence ID" value="MDO2409739.1"/>
    <property type="molecule type" value="Genomic_DNA"/>
</dbReference>
<dbReference type="CDD" id="cd03349">
    <property type="entry name" value="LbH_XAT"/>
    <property type="match status" value="1"/>
</dbReference>
<keyword evidence="3" id="KW-1185">Reference proteome</keyword>
<proteinExistence type="inferred from homology"/>
<keyword evidence="2" id="KW-0808">Transferase</keyword>
<keyword evidence="2" id="KW-0012">Acyltransferase</keyword>
<comment type="caution">
    <text evidence="2">The sequence shown here is derived from an EMBL/GenBank/DDBJ whole genome shotgun (WGS) entry which is preliminary data.</text>
</comment>
<evidence type="ECO:0000313" key="3">
    <source>
        <dbReference type="Proteomes" id="UP001171111"/>
    </source>
</evidence>
<evidence type="ECO:0000313" key="2">
    <source>
        <dbReference type="EMBL" id="MDO2409739.1"/>
    </source>
</evidence>
<dbReference type="InterPro" id="IPR011004">
    <property type="entry name" value="Trimer_LpxA-like_sf"/>
</dbReference>
<protein>
    <submittedName>
        <fullName evidence="2">CatB-related O-acetyltransferase</fullName>
        <ecNumber evidence="2">2.3.1.-</ecNumber>
    </submittedName>
</protein>
<sequence length="247" mass="27001">MQEIKKNYGLILKGGNITLSDFTFERPFALLGNNLLVKVIGGGYSYISTSSVLRNASIGRYCSIGDNVCVGVGKHALSWASTASMTSTSFMFDDICSFGNFDGRIAPCKQMDWWPAHTKIGHDVWFGTGVFIPGAHDVSIGTGAVVAGKAVVTKDIPAYAIAAGNPARPVKMRFSDEIIADLLSSKWWEYDLNYFYAKTGIKVPMNDIKAFLSFLAEHKENLENSRFSCAKQVASCDGKNLQIKNLE</sequence>
<organism evidence="2 3">
    <name type="scientific">Campylobacter magnus</name>
    <dbReference type="NCBI Taxonomy" id="3026462"/>
    <lineage>
        <taxon>Bacteria</taxon>
        <taxon>Pseudomonadati</taxon>
        <taxon>Campylobacterota</taxon>
        <taxon>Epsilonproteobacteria</taxon>
        <taxon>Campylobacterales</taxon>
        <taxon>Campylobacteraceae</taxon>
        <taxon>Campylobacter</taxon>
    </lineage>
</organism>
<dbReference type="EC" id="2.3.1.-" evidence="2"/>
<reference evidence="2 3" key="1">
    <citation type="submission" date="2023-06" db="EMBL/GenBank/DDBJ databases">
        <title>Campylobacter magnum sp. nov., isolated from cecal contents of domestic pigs (Sus scrofa domesticus).</title>
        <authorList>
            <person name="Papic B."/>
            <person name="Gruntar I."/>
        </authorList>
    </citation>
    <scope>NUCLEOTIDE SEQUENCE [LARGE SCALE GENOMIC DNA]</scope>
    <source>
        <strain evidence="3">34484-21</strain>
    </source>
</reference>
<accession>A0ABT8T7Q5</accession>
<dbReference type="Gene3D" id="2.160.10.10">
    <property type="entry name" value="Hexapeptide repeat proteins"/>
    <property type="match status" value="1"/>
</dbReference>
<name>A0ABT8T7Q5_9BACT</name>
<dbReference type="PANTHER" id="PTHR43300">
    <property type="entry name" value="ACETYLTRANSFERASE"/>
    <property type="match status" value="1"/>
</dbReference>
<dbReference type="InterPro" id="IPR050179">
    <property type="entry name" value="Trans_hexapeptide_repeat"/>
</dbReference>
<dbReference type="PANTHER" id="PTHR43300:SF11">
    <property type="entry name" value="ACETYLTRANSFERASE RV3034C-RELATED"/>
    <property type="match status" value="1"/>
</dbReference>
<evidence type="ECO:0000256" key="1">
    <source>
        <dbReference type="ARBA" id="ARBA00007274"/>
    </source>
</evidence>
<comment type="similarity">
    <text evidence="1">Belongs to the transferase hexapeptide repeat family.</text>
</comment>
<dbReference type="SUPFAM" id="SSF51161">
    <property type="entry name" value="Trimeric LpxA-like enzymes"/>
    <property type="match status" value="1"/>
</dbReference>
<dbReference type="RefSeq" id="WP_302244533.1">
    <property type="nucleotide sequence ID" value="NZ_JAULJQ010000007.1"/>
</dbReference>